<comment type="caution">
    <text evidence="3">The sequence shown here is derived from an EMBL/GenBank/DDBJ whole genome shotgun (WGS) entry which is preliminary data.</text>
</comment>
<dbReference type="SMART" id="SM00477">
    <property type="entry name" value="NUC"/>
    <property type="match status" value="1"/>
</dbReference>
<dbReference type="SMART" id="SM00892">
    <property type="entry name" value="Endonuclease_NS"/>
    <property type="match status" value="1"/>
</dbReference>
<dbReference type="PANTHER" id="PTHR13966">
    <property type="entry name" value="ENDONUCLEASE RELATED"/>
    <property type="match status" value="1"/>
</dbReference>
<dbReference type="RefSeq" id="WP_373404813.1">
    <property type="nucleotide sequence ID" value="NZ_JBCFQL010000001.1"/>
</dbReference>
<dbReference type="GO" id="GO:0004519">
    <property type="term" value="F:endonuclease activity"/>
    <property type="evidence" value="ECO:0007669"/>
    <property type="project" value="UniProtKB-KW"/>
</dbReference>
<dbReference type="InterPro" id="IPR001604">
    <property type="entry name" value="Endo_G_ENPP1-like_dom"/>
</dbReference>
<feature type="domain" description="ENPP1-3/EXOG-like endonuclease/phosphodiesterase" evidence="1">
    <location>
        <begin position="62"/>
        <end position="254"/>
    </location>
</feature>
<sequence>MNFKFLFGIIVVGFSFLAYNQFDVPLVEKVNSNELNSTTTTQSNRDLNFYLPTSTTSQIVKHNYYTLSYNEKAEQAEWVAYELKKNYVKNSNFKRPYFIEDPKVTTQSAHWKNYKKSGYDKGHLCPAADMEFDINAYNDTFFTSNISPQNHEFNSGIWNRLEQKIRFWAVKNDGLIVVTGGVLKGNLKAIGTEKVIVPKYFYKIALSHSKGNYKMIAFLVPNEKSSKPIFDYVVSVDKIESITGIDFFPKLENSIENSLEKSVDISSWLSK</sequence>
<evidence type="ECO:0000313" key="3">
    <source>
        <dbReference type="EMBL" id="MFA9189752.1"/>
    </source>
</evidence>
<dbReference type="Proteomes" id="UP001574169">
    <property type="component" value="Unassembled WGS sequence"/>
</dbReference>
<dbReference type="Gene3D" id="3.40.570.10">
    <property type="entry name" value="Extracellular Endonuclease, subunit A"/>
    <property type="match status" value="1"/>
</dbReference>
<dbReference type="PANTHER" id="PTHR13966:SF5">
    <property type="entry name" value="ENDONUCLEASE G, MITOCHONDRIAL"/>
    <property type="match status" value="1"/>
</dbReference>
<keyword evidence="3" id="KW-0378">Hydrolase</keyword>
<gene>
    <name evidence="3" type="ORF">AAGV28_00085</name>
</gene>
<evidence type="ECO:0000259" key="2">
    <source>
        <dbReference type="SMART" id="SM00892"/>
    </source>
</evidence>
<dbReference type="InterPro" id="IPR020821">
    <property type="entry name" value="ENPP1-3/EXOG-like_nuc-like"/>
</dbReference>
<dbReference type="SUPFAM" id="SSF54060">
    <property type="entry name" value="His-Me finger endonucleases"/>
    <property type="match status" value="1"/>
</dbReference>
<dbReference type="InterPro" id="IPR044929">
    <property type="entry name" value="DNA/RNA_non-sp_Endonuclease_sf"/>
</dbReference>
<dbReference type="Pfam" id="PF01223">
    <property type="entry name" value="Endonuclease_NS"/>
    <property type="match status" value="1"/>
</dbReference>
<protein>
    <submittedName>
        <fullName evidence="3">DNA/RNA non-specific endonuclease</fullName>
    </submittedName>
</protein>
<keyword evidence="4" id="KW-1185">Reference proteome</keyword>
<name>A0ABV4T9Z7_9FLAO</name>
<dbReference type="InterPro" id="IPR040255">
    <property type="entry name" value="Non-specific_endonuclease"/>
</dbReference>
<dbReference type="InterPro" id="IPR044925">
    <property type="entry name" value="His-Me_finger_sf"/>
</dbReference>
<reference evidence="3 4" key="1">
    <citation type="submission" date="2024-04" db="EMBL/GenBank/DDBJ databases">
        <title>New Clade of Flavobacterium.</title>
        <authorList>
            <person name="Matos L."/>
            <person name="Proenca D.N."/>
            <person name="Fransisco R.M."/>
            <person name="Chung A.P."/>
            <person name="Maccario L."/>
            <person name="Sorensen S.J."/>
            <person name="Morais P.V."/>
        </authorList>
    </citation>
    <scope>NUCLEOTIDE SEQUENCE [LARGE SCALE GENOMIC DNA]</scope>
    <source>
        <strain evidence="3 4">FZUC8N2.13</strain>
    </source>
</reference>
<feature type="domain" description="DNA/RNA non-specific endonuclease/pyrophosphatase/phosphodiesterase" evidence="2">
    <location>
        <begin position="61"/>
        <end position="254"/>
    </location>
</feature>
<proteinExistence type="predicted"/>
<accession>A0ABV4T9Z7</accession>
<keyword evidence="3" id="KW-0255">Endonuclease</keyword>
<organism evidence="3 4">
    <name type="scientific">Flavobacterium zubiriense</name>
    <dbReference type="NCBI Taxonomy" id="3138075"/>
    <lineage>
        <taxon>Bacteria</taxon>
        <taxon>Pseudomonadati</taxon>
        <taxon>Bacteroidota</taxon>
        <taxon>Flavobacteriia</taxon>
        <taxon>Flavobacteriales</taxon>
        <taxon>Flavobacteriaceae</taxon>
        <taxon>Flavobacterium</taxon>
    </lineage>
</organism>
<dbReference type="EMBL" id="JBCFQL010000001">
    <property type="protein sequence ID" value="MFA9189752.1"/>
    <property type="molecule type" value="Genomic_DNA"/>
</dbReference>
<keyword evidence="3" id="KW-0540">Nuclease</keyword>
<evidence type="ECO:0000259" key="1">
    <source>
        <dbReference type="SMART" id="SM00477"/>
    </source>
</evidence>
<evidence type="ECO:0000313" key="4">
    <source>
        <dbReference type="Proteomes" id="UP001574169"/>
    </source>
</evidence>